<keyword evidence="2" id="KW-1185">Reference proteome</keyword>
<evidence type="ECO:0000313" key="1">
    <source>
        <dbReference type="EMBL" id="KRM31963.1"/>
    </source>
</evidence>
<organism evidence="1 2">
    <name type="scientific">Ligilactobacillus acidipiscis DSM 15836</name>
    <dbReference type="NCBI Taxonomy" id="1423716"/>
    <lineage>
        <taxon>Bacteria</taxon>
        <taxon>Bacillati</taxon>
        <taxon>Bacillota</taxon>
        <taxon>Bacilli</taxon>
        <taxon>Lactobacillales</taxon>
        <taxon>Lactobacillaceae</taxon>
        <taxon>Ligilactobacillus</taxon>
    </lineage>
</organism>
<sequence>MTATKQQLRNATAGIVKYLDTTYGFHNWATDDEVEKDPKIIEFRKLWNSKGVKNRARKSRLPIDETRAFKIMTREQKDSYIREQIEQGKKPWEIANDLDYSGPQPIYEVIDRLELDYHKVKHHANSSISEDLIREVSKKSIGYEYMAGILARDYGVKLNRKTIQSFMKAHKMQEEIDGMRQRREMRYLIKDGKTIAFHNLGELARHVGMTKATALNQKNVKHPPFRIMTWEERYETRDEDI</sequence>
<protein>
    <submittedName>
        <fullName evidence="1">Uncharacterized protein</fullName>
    </submittedName>
</protein>
<dbReference type="RefSeq" id="WP_056971127.1">
    <property type="nucleotide sequence ID" value="NZ_AZFI01000002.1"/>
</dbReference>
<reference evidence="1 2" key="1">
    <citation type="journal article" date="2015" name="Genome Announc.">
        <title>Expanding the biotechnology potential of lactobacilli through comparative genomics of 213 strains and associated genera.</title>
        <authorList>
            <person name="Sun Z."/>
            <person name="Harris H.M."/>
            <person name="McCann A."/>
            <person name="Guo C."/>
            <person name="Argimon S."/>
            <person name="Zhang W."/>
            <person name="Yang X."/>
            <person name="Jeffery I.B."/>
            <person name="Cooney J.C."/>
            <person name="Kagawa T.F."/>
            <person name="Liu W."/>
            <person name="Song Y."/>
            <person name="Salvetti E."/>
            <person name="Wrobel A."/>
            <person name="Rasinkangas P."/>
            <person name="Parkhill J."/>
            <person name="Rea M.C."/>
            <person name="O'Sullivan O."/>
            <person name="Ritari J."/>
            <person name="Douillard F.P."/>
            <person name="Paul Ross R."/>
            <person name="Yang R."/>
            <person name="Briner A.E."/>
            <person name="Felis G.E."/>
            <person name="de Vos W.M."/>
            <person name="Barrangou R."/>
            <person name="Klaenhammer T.R."/>
            <person name="Caufield P.W."/>
            <person name="Cui Y."/>
            <person name="Zhang H."/>
            <person name="O'Toole P.W."/>
        </authorList>
    </citation>
    <scope>NUCLEOTIDE SEQUENCE [LARGE SCALE GENOMIC DNA]</scope>
    <source>
        <strain evidence="1 2">DSM 15836</strain>
    </source>
</reference>
<accession>A0ABR5PNC9</accession>
<dbReference type="EMBL" id="AZFI01000002">
    <property type="protein sequence ID" value="KRM31963.1"/>
    <property type="molecule type" value="Genomic_DNA"/>
</dbReference>
<comment type="caution">
    <text evidence="1">The sequence shown here is derived from an EMBL/GenBank/DDBJ whole genome shotgun (WGS) entry which is preliminary data.</text>
</comment>
<evidence type="ECO:0000313" key="2">
    <source>
        <dbReference type="Proteomes" id="UP000051217"/>
    </source>
</evidence>
<proteinExistence type="predicted"/>
<dbReference type="Proteomes" id="UP000051217">
    <property type="component" value="Unassembled WGS sequence"/>
</dbReference>
<gene>
    <name evidence="1" type="ORF">FC65_GL000873</name>
</gene>
<name>A0ABR5PNC9_9LACO</name>